<dbReference type="GO" id="GO:0003677">
    <property type="term" value="F:DNA binding"/>
    <property type="evidence" value="ECO:0007669"/>
    <property type="project" value="UniProtKB-KW"/>
</dbReference>
<keyword evidence="2" id="KW-0805">Transcription regulation</keyword>
<dbReference type="PANTHER" id="PTHR30293:SF0">
    <property type="entry name" value="NITROGEN ASSIMILATION REGULATORY PROTEIN NAC"/>
    <property type="match status" value="1"/>
</dbReference>
<dbReference type="InterPro" id="IPR005119">
    <property type="entry name" value="LysR_subst-bd"/>
</dbReference>
<keyword evidence="4" id="KW-0010">Activator</keyword>
<protein>
    <submittedName>
        <fullName evidence="7">LysR family nitrogen assimilation transcriptional regulator</fullName>
    </submittedName>
</protein>
<gene>
    <name evidence="7" type="ORF">FB384_005271</name>
</gene>
<evidence type="ECO:0000256" key="5">
    <source>
        <dbReference type="ARBA" id="ARBA00023163"/>
    </source>
</evidence>
<dbReference type="GO" id="GO:0003700">
    <property type="term" value="F:DNA-binding transcription factor activity"/>
    <property type="evidence" value="ECO:0007669"/>
    <property type="project" value="InterPro"/>
</dbReference>
<reference evidence="7 8" key="1">
    <citation type="submission" date="2020-08" db="EMBL/GenBank/DDBJ databases">
        <title>Sequencing the genomes of 1000 actinobacteria strains.</title>
        <authorList>
            <person name="Klenk H.-P."/>
        </authorList>
    </citation>
    <scope>NUCLEOTIDE SEQUENCE [LARGE SCALE GENOMIC DNA]</scope>
    <source>
        <strain evidence="7 8">DSM 45267</strain>
    </source>
</reference>
<evidence type="ECO:0000313" key="7">
    <source>
        <dbReference type="EMBL" id="MBB3666310.1"/>
    </source>
</evidence>
<dbReference type="SUPFAM" id="SSF46785">
    <property type="entry name" value="Winged helix' DNA-binding domain"/>
    <property type="match status" value="1"/>
</dbReference>
<dbReference type="PANTHER" id="PTHR30293">
    <property type="entry name" value="TRANSCRIPTIONAL REGULATORY PROTEIN NAC-RELATED"/>
    <property type="match status" value="1"/>
</dbReference>
<dbReference type="SUPFAM" id="SSF53850">
    <property type="entry name" value="Periplasmic binding protein-like II"/>
    <property type="match status" value="1"/>
</dbReference>
<dbReference type="InterPro" id="IPR036390">
    <property type="entry name" value="WH_DNA-bd_sf"/>
</dbReference>
<evidence type="ECO:0000256" key="3">
    <source>
        <dbReference type="ARBA" id="ARBA00023125"/>
    </source>
</evidence>
<dbReference type="Proteomes" id="UP000564573">
    <property type="component" value="Unassembled WGS sequence"/>
</dbReference>
<evidence type="ECO:0000256" key="4">
    <source>
        <dbReference type="ARBA" id="ARBA00023159"/>
    </source>
</evidence>
<dbReference type="FunFam" id="1.10.10.10:FF:000001">
    <property type="entry name" value="LysR family transcriptional regulator"/>
    <property type="match status" value="1"/>
</dbReference>
<dbReference type="AlphaFoldDB" id="A0A839XSX9"/>
<dbReference type="PROSITE" id="PS50931">
    <property type="entry name" value="HTH_LYSR"/>
    <property type="match status" value="1"/>
</dbReference>
<dbReference type="Pfam" id="PF00126">
    <property type="entry name" value="HTH_1"/>
    <property type="match status" value="1"/>
</dbReference>
<dbReference type="GO" id="GO:2000142">
    <property type="term" value="P:regulation of DNA-templated transcription initiation"/>
    <property type="evidence" value="ECO:0007669"/>
    <property type="project" value="TreeGrafter"/>
</dbReference>
<evidence type="ECO:0000259" key="6">
    <source>
        <dbReference type="PROSITE" id="PS50931"/>
    </source>
</evidence>
<keyword evidence="3" id="KW-0238">DNA-binding</keyword>
<organism evidence="7 8">
    <name type="scientific">Prauserella sediminis</name>
    <dbReference type="NCBI Taxonomy" id="577680"/>
    <lineage>
        <taxon>Bacteria</taxon>
        <taxon>Bacillati</taxon>
        <taxon>Actinomycetota</taxon>
        <taxon>Actinomycetes</taxon>
        <taxon>Pseudonocardiales</taxon>
        <taxon>Pseudonocardiaceae</taxon>
        <taxon>Prauserella</taxon>
        <taxon>Prauserella salsuginis group</taxon>
    </lineage>
</organism>
<name>A0A839XSX9_9PSEU</name>
<dbReference type="Gene3D" id="1.10.10.10">
    <property type="entry name" value="Winged helix-like DNA-binding domain superfamily/Winged helix DNA-binding domain"/>
    <property type="match status" value="1"/>
</dbReference>
<keyword evidence="5" id="KW-0804">Transcription</keyword>
<dbReference type="Gene3D" id="3.40.190.290">
    <property type="match status" value="1"/>
</dbReference>
<keyword evidence="8" id="KW-1185">Reference proteome</keyword>
<accession>A0A839XSX9</accession>
<dbReference type="PRINTS" id="PR00039">
    <property type="entry name" value="HTHLYSR"/>
</dbReference>
<dbReference type="InterPro" id="IPR036388">
    <property type="entry name" value="WH-like_DNA-bd_sf"/>
</dbReference>
<dbReference type="RefSeq" id="WP_221213694.1">
    <property type="nucleotide sequence ID" value="NZ_JACIBS010000015.1"/>
</dbReference>
<evidence type="ECO:0000313" key="8">
    <source>
        <dbReference type="Proteomes" id="UP000564573"/>
    </source>
</evidence>
<evidence type="ECO:0000256" key="2">
    <source>
        <dbReference type="ARBA" id="ARBA00023015"/>
    </source>
</evidence>
<comment type="similarity">
    <text evidence="1">Belongs to the LysR transcriptional regulatory family.</text>
</comment>
<sequence length="337" mass="36792">MIERWRLGCRVVIARNGAQRREWRARRRCPIGSRRLVMDTRRLQTFLRVVDVGSLTRASNLLHLAQPALSQQMSSLEDYFGETLLIRSAQGVEPTAAGRALYRHASIILRQLEAARAEVADVSTDLVGRVLVGLAPYSSVSVLALPLLELTRQRLPNVLLHVNENFGGVLSEALMTGRMDMALLYDSGSMKGVDFEPLLTERLSVVAQPEMRLPVNTKGEVDLADVLELPLLLPGPTHTIRKIVESAFAGYSAEVPIVGEVESVTLLSQAVQAGLGATILPDSIGRRMLETAEFEIAPISPEVEVHVSLGTASNQPLSRPAEAVRSLVREVVVAKDS</sequence>
<dbReference type="InterPro" id="IPR000847">
    <property type="entry name" value="LysR_HTH_N"/>
</dbReference>
<proteinExistence type="inferred from homology"/>
<dbReference type="EMBL" id="JACIBS010000015">
    <property type="protein sequence ID" value="MBB3666310.1"/>
    <property type="molecule type" value="Genomic_DNA"/>
</dbReference>
<feature type="domain" description="HTH lysR-type" evidence="6">
    <location>
        <begin position="38"/>
        <end position="95"/>
    </location>
</feature>
<evidence type="ECO:0000256" key="1">
    <source>
        <dbReference type="ARBA" id="ARBA00009437"/>
    </source>
</evidence>
<comment type="caution">
    <text evidence="7">The sequence shown here is derived from an EMBL/GenBank/DDBJ whole genome shotgun (WGS) entry which is preliminary data.</text>
</comment>
<dbReference type="Pfam" id="PF03466">
    <property type="entry name" value="LysR_substrate"/>
    <property type="match status" value="1"/>
</dbReference>